<organism evidence="1 2">
    <name type="scientific">Setaria italica</name>
    <name type="common">Foxtail millet</name>
    <name type="synonym">Panicum italicum</name>
    <dbReference type="NCBI Taxonomy" id="4555"/>
    <lineage>
        <taxon>Eukaryota</taxon>
        <taxon>Viridiplantae</taxon>
        <taxon>Streptophyta</taxon>
        <taxon>Embryophyta</taxon>
        <taxon>Tracheophyta</taxon>
        <taxon>Spermatophyta</taxon>
        <taxon>Magnoliopsida</taxon>
        <taxon>Liliopsida</taxon>
        <taxon>Poales</taxon>
        <taxon>Poaceae</taxon>
        <taxon>PACMAD clade</taxon>
        <taxon>Panicoideae</taxon>
        <taxon>Panicodae</taxon>
        <taxon>Paniceae</taxon>
        <taxon>Cenchrinae</taxon>
        <taxon>Setaria</taxon>
    </lineage>
</organism>
<dbReference type="EMBL" id="AGNK02004829">
    <property type="status" value="NOT_ANNOTATED_CDS"/>
    <property type="molecule type" value="Genomic_DNA"/>
</dbReference>
<reference evidence="2" key="1">
    <citation type="journal article" date="2012" name="Nat. Biotechnol.">
        <title>Reference genome sequence of the model plant Setaria.</title>
        <authorList>
            <person name="Bennetzen J.L."/>
            <person name="Schmutz J."/>
            <person name="Wang H."/>
            <person name="Percifield R."/>
            <person name="Hawkins J."/>
            <person name="Pontaroli A.C."/>
            <person name="Estep M."/>
            <person name="Feng L."/>
            <person name="Vaughn J.N."/>
            <person name="Grimwood J."/>
            <person name="Jenkins J."/>
            <person name="Barry K."/>
            <person name="Lindquist E."/>
            <person name="Hellsten U."/>
            <person name="Deshpande S."/>
            <person name="Wang X."/>
            <person name="Wu X."/>
            <person name="Mitros T."/>
            <person name="Triplett J."/>
            <person name="Yang X."/>
            <person name="Ye C.Y."/>
            <person name="Mauro-Herrera M."/>
            <person name="Wang L."/>
            <person name="Li P."/>
            <person name="Sharma M."/>
            <person name="Sharma R."/>
            <person name="Ronald P.C."/>
            <person name="Panaud O."/>
            <person name="Kellogg E.A."/>
            <person name="Brutnell T.P."/>
            <person name="Doust A.N."/>
            <person name="Tuskan G.A."/>
            <person name="Rokhsar D."/>
            <person name="Devos K.M."/>
        </authorList>
    </citation>
    <scope>NUCLEOTIDE SEQUENCE [LARGE SCALE GENOMIC DNA]</scope>
    <source>
        <strain evidence="2">cv. Yugu1</strain>
    </source>
</reference>
<reference evidence="1" key="2">
    <citation type="submission" date="2018-08" db="UniProtKB">
        <authorList>
            <consortium name="EnsemblPlants"/>
        </authorList>
    </citation>
    <scope>IDENTIFICATION</scope>
    <source>
        <strain evidence="1">Yugu1</strain>
    </source>
</reference>
<dbReference type="Gramene" id="KQK94330">
    <property type="protein sequence ID" value="KQK94330"/>
    <property type="gene ID" value="SETIT_028110mg"/>
</dbReference>
<dbReference type="Proteomes" id="UP000004995">
    <property type="component" value="Unassembled WGS sequence"/>
</dbReference>
<dbReference type="PANTHER" id="PTHR33075">
    <property type="entry name" value="OS02G0499800 PROTEIN"/>
    <property type="match status" value="1"/>
</dbReference>
<name>K3ZND4_SETIT</name>
<dbReference type="PANTHER" id="PTHR33075:SF7">
    <property type="entry name" value="OS02G0303350 PROTEIN"/>
    <property type="match status" value="1"/>
</dbReference>
<protein>
    <submittedName>
        <fullName evidence="1">Uncharacterized protein</fullName>
    </submittedName>
</protein>
<accession>K3ZND4</accession>
<sequence>MGAGTAKSPGRFLISGSSAVQLCPIGDAFVRFNNPVERERFLDKIMHFGPNYQMFFAKHDEGKNARFQNIDKEVWVMLMIFPLDAKNNTTIAKAVVGFGLLHYWHDTNNIAIVVAKVNLNDGAKIPHGVLVSARVPSLVHSWMCLVFVLKHKGVTMLPDEDPIPPPMDLLNLSFSIPSPPISFFSRHLSSLHVDLDTTIPSYIYDEASLMVLASISVDQEDQPVVFGPVHPLVPYSDDEDELDEVMEVDAPKTSATLRKRRARKMKESLEDIFLRHSKHLNPDVQGFRNTESEAIAQEYLAIYSGSATGPSMVPAPHPLIDVVQGIISDFLQMQPGVESAVIIKDPDDDDA</sequence>
<dbReference type="InParanoid" id="K3ZND4"/>
<dbReference type="EnsemblPlants" id="KQK94330">
    <property type="protein sequence ID" value="KQK94330"/>
    <property type="gene ID" value="SETIT_028110mg"/>
</dbReference>
<evidence type="ECO:0000313" key="1">
    <source>
        <dbReference type="EnsemblPlants" id="KQK94330"/>
    </source>
</evidence>
<keyword evidence="2" id="KW-1185">Reference proteome</keyword>
<evidence type="ECO:0000313" key="2">
    <source>
        <dbReference type="Proteomes" id="UP000004995"/>
    </source>
</evidence>
<dbReference type="AlphaFoldDB" id="K3ZND4"/>
<dbReference type="HOGENOM" id="CLU_009245_3_2_1"/>
<proteinExistence type="predicted"/>
<dbReference type="FunCoup" id="K3ZND4">
    <property type="interactions" value="1319"/>
</dbReference>
<dbReference type="OMA" id="QGFRNTE"/>